<dbReference type="SUPFAM" id="SSF56219">
    <property type="entry name" value="DNase I-like"/>
    <property type="match status" value="1"/>
</dbReference>
<protein>
    <recommendedName>
        <fullName evidence="1">Reverse transcriptase domain-containing protein</fullName>
    </recommendedName>
</protein>
<organism evidence="2 3">
    <name type="scientific">Parnassius mnemosyne</name>
    <name type="common">clouded apollo</name>
    <dbReference type="NCBI Taxonomy" id="213953"/>
    <lineage>
        <taxon>Eukaryota</taxon>
        <taxon>Metazoa</taxon>
        <taxon>Ecdysozoa</taxon>
        <taxon>Arthropoda</taxon>
        <taxon>Hexapoda</taxon>
        <taxon>Insecta</taxon>
        <taxon>Pterygota</taxon>
        <taxon>Neoptera</taxon>
        <taxon>Endopterygota</taxon>
        <taxon>Lepidoptera</taxon>
        <taxon>Glossata</taxon>
        <taxon>Ditrysia</taxon>
        <taxon>Papilionoidea</taxon>
        <taxon>Papilionidae</taxon>
        <taxon>Parnassiinae</taxon>
        <taxon>Parnassini</taxon>
        <taxon>Parnassius</taxon>
        <taxon>Driopa</taxon>
    </lineage>
</organism>
<proteinExistence type="predicted"/>
<accession>A0AAV1L0X3</accession>
<evidence type="ECO:0000313" key="2">
    <source>
        <dbReference type="EMBL" id="CAK1587709.1"/>
    </source>
</evidence>
<dbReference type="PANTHER" id="PTHR47027">
    <property type="entry name" value="REVERSE TRANSCRIPTASE DOMAIN-CONTAINING PROTEIN"/>
    <property type="match status" value="1"/>
</dbReference>
<feature type="domain" description="Reverse transcriptase" evidence="1">
    <location>
        <begin position="522"/>
        <end position="787"/>
    </location>
</feature>
<keyword evidence="3" id="KW-1185">Reference proteome</keyword>
<dbReference type="Gene3D" id="3.60.10.10">
    <property type="entry name" value="Endonuclease/exonuclease/phosphatase"/>
    <property type="match status" value="1"/>
</dbReference>
<dbReference type="Proteomes" id="UP001314205">
    <property type="component" value="Unassembled WGS sequence"/>
</dbReference>
<name>A0AAV1L0X3_9NEOP</name>
<dbReference type="InterPro" id="IPR036691">
    <property type="entry name" value="Endo/exonu/phosph_ase_sf"/>
</dbReference>
<dbReference type="SUPFAM" id="SSF56672">
    <property type="entry name" value="DNA/RNA polymerases"/>
    <property type="match status" value="1"/>
</dbReference>
<dbReference type="GO" id="GO:0003824">
    <property type="term" value="F:catalytic activity"/>
    <property type="evidence" value="ECO:0007669"/>
    <property type="project" value="InterPro"/>
</dbReference>
<gene>
    <name evidence="2" type="ORF">PARMNEM_LOCUS8452</name>
</gene>
<dbReference type="InterPro" id="IPR005135">
    <property type="entry name" value="Endo/exonuclease/phosphatase"/>
</dbReference>
<dbReference type="CDD" id="cd09076">
    <property type="entry name" value="L1-EN"/>
    <property type="match status" value="1"/>
</dbReference>
<dbReference type="PROSITE" id="PS50878">
    <property type="entry name" value="RT_POL"/>
    <property type="match status" value="1"/>
</dbReference>
<reference evidence="2 3" key="1">
    <citation type="submission" date="2023-11" db="EMBL/GenBank/DDBJ databases">
        <authorList>
            <person name="Hedman E."/>
            <person name="Englund M."/>
            <person name="Stromberg M."/>
            <person name="Nyberg Akerstrom W."/>
            <person name="Nylinder S."/>
            <person name="Jareborg N."/>
            <person name="Kallberg Y."/>
            <person name="Kronander E."/>
        </authorList>
    </citation>
    <scope>NUCLEOTIDE SEQUENCE [LARGE SCALE GENOMIC DNA]</scope>
</reference>
<dbReference type="GO" id="GO:0071897">
    <property type="term" value="P:DNA biosynthetic process"/>
    <property type="evidence" value="ECO:0007669"/>
    <property type="project" value="UniProtKB-ARBA"/>
</dbReference>
<sequence>MVTVEEYDHYPPRNIPTITEQKNNNNKLYVATYNVRSLSSYERLIELHEALMGVKYDIIGISEVRRLGSKIEEYEDFILCYMGETPGKHGVGFLINISQKQNVEGFTAVTERVALLNLNIQGYNISIIQVYAPTESADDEEINKFYESIDKAMKFAHKNLIVMGDFNAKIGQPRKDEYLITKRYGYGQRNERGLRMINFAFEKKLSIINTYFKKKPSRRWTWRSPNGQYKNEIDYITTNQPKIFQNIETLNLNYSSDHRLVRSTIILSKPHKSRATYISKQNSTLKNNEDIKEYKNSLENHLLKWTKIDTVQHCYDSLIYAIMQSLETKKSIPQSTMNHKVLSERTISLLKRRQVLQKTKNKSRTQRNELSALYKLTSKYIKLDYKNYRANTIEKHLKQDGSLKKAIKELRTNRAWIEGLKQLGRTSHKRKDIIDIATNFYRELYSAKSDAPLPTTEISQYNVETLGTSIKNEIPPIDEIEILQAIKRLKLDKCPGPDKVTNEAIRYGGTLLAMPLAHLFNLILETATIPIQWTESNIILLYKKGDSHDIGNYRPISLLPTLYKLFSSIINKRISETLNTWQPVEQAGFRKGFSTIDHIHALELVIEKYQERHRPLYIAFVDYQKAFDTISHTSIWEALKVQKVEKEYIDVIRNIYSKSTGKVKLETIGQSFPIKRGVRQGDPLSPNLFIAVLETIIRKLDWNKCGLNINGRYLSHLRFADDIVLLSETSCGLQYMLETLNISSRQVGLEMNLSKTNPMTNNIKKCIRLENRALDYVDEYIYLGKQISFKTNSNEVEIQRRIKIAWNKYWSLKEVFKSNMSIKLKTKTMDSCILPSLTYGCQTWKITKKIKNKISSCQKGMERSMLNIKKIHKIRHTKIRNYTKAIDALAYAQILKFRWAGHIARYVDNRWTIHVTTWKGPPGKRRAGRPYMRWEDDIKKIAGTNWLQIAKNREKWKSLEEAFT</sequence>
<dbReference type="InterPro" id="IPR043502">
    <property type="entry name" value="DNA/RNA_pol_sf"/>
</dbReference>
<dbReference type="CDD" id="cd01650">
    <property type="entry name" value="RT_nLTR_like"/>
    <property type="match status" value="1"/>
</dbReference>
<dbReference type="InterPro" id="IPR000477">
    <property type="entry name" value="RT_dom"/>
</dbReference>
<dbReference type="AlphaFoldDB" id="A0AAV1L0X3"/>
<evidence type="ECO:0000259" key="1">
    <source>
        <dbReference type="PROSITE" id="PS50878"/>
    </source>
</evidence>
<evidence type="ECO:0000313" key="3">
    <source>
        <dbReference type="Proteomes" id="UP001314205"/>
    </source>
</evidence>
<dbReference type="PANTHER" id="PTHR47027:SF20">
    <property type="entry name" value="REVERSE TRANSCRIPTASE-LIKE PROTEIN WITH RNA-DIRECTED DNA POLYMERASE DOMAIN"/>
    <property type="match status" value="1"/>
</dbReference>
<dbReference type="Pfam" id="PF14529">
    <property type="entry name" value="Exo_endo_phos_2"/>
    <property type="match status" value="1"/>
</dbReference>
<dbReference type="Pfam" id="PF00078">
    <property type="entry name" value="RVT_1"/>
    <property type="match status" value="1"/>
</dbReference>
<dbReference type="EMBL" id="CAVLGL010000082">
    <property type="protein sequence ID" value="CAK1587709.1"/>
    <property type="molecule type" value="Genomic_DNA"/>
</dbReference>
<comment type="caution">
    <text evidence="2">The sequence shown here is derived from an EMBL/GenBank/DDBJ whole genome shotgun (WGS) entry which is preliminary data.</text>
</comment>